<evidence type="ECO:0000256" key="2">
    <source>
        <dbReference type="ARBA" id="ARBA00022679"/>
    </source>
</evidence>
<dbReference type="InterPro" id="IPR022902">
    <property type="entry name" value="NAcTrfase_Eis"/>
</dbReference>
<dbReference type="HAMAP" id="MF_01812">
    <property type="entry name" value="Eis"/>
    <property type="match status" value="1"/>
</dbReference>
<evidence type="ECO:0000259" key="5">
    <source>
        <dbReference type="PROSITE" id="PS51186"/>
    </source>
</evidence>
<dbReference type="InterPro" id="IPR016181">
    <property type="entry name" value="Acyl_CoA_acyltransferase"/>
</dbReference>
<dbReference type="GO" id="GO:0030649">
    <property type="term" value="P:aminoglycoside antibiotic catabolic process"/>
    <property type="evidence" value="ECO:0007669"/>
    <property type="project" value="TreeGrafter"/>
</dbReference>
<evidence type="ECO:0000256" key="1">
    <source>
        <dbReference type="ARBA" id="ARBA00009213"/>
    </source>
</evidence>
<gene>
    <name evidence="6" type="ORF">Pflav_058640</name>
</gene>
<dbReference type="GO" id="GO:0034069">
    <property type="term" value="F:aminoglycoside N-acetyltransferase activity"/>
    <property type="evidence" value="ECO:0007669"/>
    <property type="project" value="TreeGrafter"/>
</dbReference>
<dbReference type="SUPFAM" id="SSF55718">
    <property type="entry name" value="SCP-like"/>
    <property type="match status" value="1"/>
</dbReference>
<feature type="binding site" evidence="4">
    <location>
        <begin position="91"/>
        <end position="96"/>
    </location>
    <ligand>
        <name>acetyl-CoA</name>
        <dbReference type="ChEBI" id="CHEBI:57288"/>
    </ligand>
</feature>
<sequence>MSDAELPLRPATPDDFLKASNLLFGLFHHSVDQDAQDLDRQVWEADRTLLVTDGDEVVGHTFAAARDITVPGGVLPAGHITGVGVAPTHRRRGLLTRLMRRQLRDLHDAGREPLAVLWASEARIYPRFGYGLASTRLELTIDTREVRLPEATAAGRLRVGAPADLFPELSKVYDMVRQERPGWSSRDEGWWAQVLADSPGRRDGATERRAVVHEGEGGVDGYAVWRTKGGWNHGGPNAEVHVSEIAATDPVAYAALWRFLLGIDLARTVTYGFAAVDDPLLYLASDPRQLNTHFSDGLWLRVVDLPAALAARRYASDVDVVLEVSDPVLPENAGRWRVTGGPGGAACERVDTEPDLACDIADIGAAYLGGSSLAAMAAAGRVRELRPGTLNAASTAFGWYRQPAAPEVF</sequence>
<comment type="similarity">
    <text evidence="1 4">Belongs to the acetyltransferase Eis family.</text>
</comment>
<feature type="domain" description="N-acetyltransferase" evidence="5">
    <location>
        <begin position="6"/>
        <end position="151"/>
    </location>
</feature>
<protein>
    <submittedName>
        <fullName evidence="6">UPF0256 protein</fullName>
    </submittedName>
</protein>
<keyword evidence="7" id="KW-1185">Reference proteome</keyword>
<dbReference type="SUPFAM" id="SSF55729">
    <property type="entry name" value="Acyl-CoA N-acyltransferases (Nat)"/>
    <property type="match status" value="1"/>
</dbReference>
<name>A0A6F8Y026_9ACTN</name>
<evidence type="ECO:0000256" key="3">
    <source>
        <dbReference type="ARBA" id="ARBA00023315"/>
    </source>
</evidence>
<comment type="subunit">
    <text evidence="4">Homohexamer; trimer of dimers.</text>
</comment>
<dbReference type="InterPro" id="IPR041380">
    <property type="entry name" value="Acetyltransf_17"/>
</dbReference>
<dbReference type="NCBIfam" id="NF002367">
    <property type="entry name" value="PRK01346.1-4"/>
    <property type="match status" value="1"/>
</dbReference>
<dbReference type="InterPro" id="IPR036527">
    <property type="entry name" value="SCP2_sterol-bd_dom_sf"/>
</dbReference>
<feature type="binding site" evidence="4">
    <location>
        <begin position="83"/>
        <end position="85"/>
    </location>
    <ligand>
        <name>acetyl-CoA</name>
        <dbReference type="ChEBI" id="CHEBI:57288"/>
    </ligand>
</feature>
<dbReference type="InterPro" id="IPR025559">
    <property type="entry name" value="Eis_dom"/>
</dbReference>
<dbReference type="PROSITE" id="PS51186">
    <property type="entry name" value="GNAT"/>
    <property type="match status" value="1"/>
</dbReference>
<proteinExistence type="inferred from homology"/>
<accession>A0A6F8Y026</accession>
<evidence type="ECO:0000256" key="4">
    <source>
        <dbReference type="HAMAP-Rule" id="MF_01812"/>
    </source>
</evidence>
<dbReference type="Proteomes" id="UP000502508">
    <property type="component" value="Chromosome"/>
</dbReference>
<dbReference type="RefSeq" id="WP_173039415.1">
    <property type="nucleotide sequence ID" value="NZ_AP022870.1"/>
</dbReference>
<dbReference type="InterPro" id="IPR051554">
    <property type="entry name" value="Acetyltransferase_Eis"/>
</dbReference>
<dbReference type="EMBL" id="AP022870">
    <property type="protein sequence ID" value="BCB79454.1"/>
    <property type="molecule type" value="Genomic_DNA"/>
</dbReference>
<dbReference type="Pfam" id="PF13530">
    <property type="entry name" value="SCP2_2"/>
    <property type="match status" value="1"/>
</dbReference>
<dbReference type="CDD" id="cd04301">
    <property type="entry name" value="NAT_SF"/>
    <property type="match status" value="1"/>
</dbReference>
<feature type="active site" description="Proton donor" evidence="4">
    <location>
        <position position="125"/>
    </location>
</feature>
<feature type="active site" description="Proton acceptor; via carboxylate" evidence="4">
    <location>
        <position position="409"/>
    </location>
</feature>
<dbReference type="Pfam" id="PF13527">
    <property type="entry name" value="Acetyltransf_9"/>
    <property type="match status" value="1"/>
</dbReference>
<dbReference type="PANTHER" id="PTHR37817:SF1">
    <property type="entry name" value="N-ACETYLTRANSFERASE EIS"/>
    <property type="match status" value="1"/>
</dbReference>
<keyword evidence="3 4" id="KW-0012">Acyltransferase</keyword>
<dbReference type="KEGG" id="pfla:Pflav_058640"/>
<dbReference type="Gene3D" id="3.30.1050.10">
    <property type="entry name" value="SCP2 sterol-binding domain"/>
    <property type="match status" value="1"/>
</dbReference>
<feature type="binding site" evidence="4">
    <location>
        <begin position="120"/>
        <end position="121"/>
    </location>
    <ligand>
        <name>acetyl-CoA</name>
        <dbReference type="ChEBI" id="CHEBI:57288"/>
    </ligand>
</feature>
<organism evidence="6 7">
    <name type="scientific">Phytohabitans flavus</name>
    <dbReference type="NCBI Taxonomy" id="1076124"/>
    <lineage>
        <taxon>Bacteria</taxon>
        <taxon>Bacillati</taxon>
        <taxon>Actinomycetota</taxon>
        <taxon>Actinomycetes</taxon>
        <taxon>Micromonosporales</taxon>
        <taxon>Micromonosporaceae</taxon>
    </lineage>
</organism>
<dbReference type="Gene3D" id="3.40.630.30">
    <property type="match status" value="2"/>
</dbReference>
<evidence type="ECO:0000313" key="7">
    <source>
        <dbReference type="Proteomes" id="UP000502508"/>
    </source>
</evidence>
<dbReference type="Pfam" id="PF17668">
    <property type="entry name" value="Acetyltransf_17"/>
    <property type="match status" value="1"/>
</dbReference>
<dbReference type="PANTHER" id="PTHR37817">
    <property type="entry name" value="N-ACETYLTRANSFERASE EIS"/>
    <property type="match status" value="1"/>
</dbReference>
<evidence type="ECO:0000313" key="6">
    <source>
        <dbReference type="EMBL" id="BCB79454.1"/>
    </source>
</evidence>
<keyword evidence="2 4" id="KW-0808">Transferase</keyword>
<reference evidence="6 7" key="1">
    <citation type="submission" date="2020-03" db="EMBL/GenBank/DDBJ databases">
        <title>Whole genome shotgun sequence of Phytohabitans flavus NBRC 107702.</title>
        <authorList>
            <person name="Komaki H."/>
            <person name="Tamura T."/>
        </authorList>
    </citation>
    <scope>NUCLEOTIDE SEQUENCE [LARGE SCALE GENOMIC DNA]</scope>
    <source>
        <strain evidence="6 7">NBRC 107702</strain>
    </source>
</reference>
<dbReference type="InterPro" id="IPR000182">
    <property type="entry name" value="GNAT_dom"/>
</dbReference>
<reference evidence="6 7" key="2">
    <citation type="submission" date="2020-03" db="EMBL/GenBank/DDBJ databases">
        <authorList>
            <person name="Ichikawa N."/>
            <person name="Kimura A."/>
            <person name="Kitahashi Y."/>
            <person name="Uohara A."/>
        </authorList>
    </citation>
    <scope>NUCLEOTIDE SEQUENCE [LARGE SCALE GENOMIC DNA]</scope>
    <source>
        <strain evidence="6 7">NBRC 107702</strain>
    </source>
</reference>
<dbReference type="AlphaFoldDB" id="A0A6F8Y026"/>